<feature type="compositionally biased region" description="Basic and acidic residues" evidence="1">
    <location>
        <begin position="20"/>
        <end position="30"/>
    </location>
</feature>
<name>A0A9I9CKF4_CUCME</name>
<feature type="compositionally biased region" description="Basic and acidic residues" evidence="1">
    <location>
        <begin position="1"/>
        <end position="11"/>
    </location>
</feature>
<proteinExistence type="predicted"/>
<organism evidence="2">
    <name type="scientific">Cucumis melo</name>
    <name type="common">Muskmelon</name>
    <dbReference type="NCBI Taxonomy" id="3656"/>
    <lineage>
        <taxon>Eukaryota</taxon>
        <taxon>Viridiplantae</taxon>
        <taxon>Streptophyta</taxon>
        <taxon>Embryophyta</taxon>
        <taxon>Tracheophyta</taxon>
        <taxon>Spermatophyta</taxon>
        <taxon>Magnoliopsida</taxon>
        <taxon>eudicotyledons</taxon>
        <taxon>Gunneridae</taxon>
        <taxon>Pentapetalae</taxon>
        <taxon>rosids</taxon>
        <taxon>fabids</taxon>
        <taxon>Cucurbitales</taxon>
        <taxon>Cucurbitaceae</taxon>
        <taxon>Benincaseae</taxon>
        <taxon>Cucumis</taxon>
    </lineage>
</organism>
<protein>
    <submittedName>
        <fullName evidence="2">Uncharacterized protein</fullName>
    </submittedName>
</protein>
<feature type="region of interest" description="Disordered" evidence="1">
    <location>
        <begin position="50"/>
        <end position="122"/>
    </location>
</feature>
<evidence type="ECO:0000256" key="1">
    <source>
        <dbReference type="SAM" id="MobiDB-lite"/>
    </source>
</evidence>
<dbReference type="EnsemblPlants" id="MELO3C004910.2.1">
    <property type="protein sequence ID" value="MELO3C004910.2.1"/>
    <property type="gene ID" value="MELO3C004910.2"/>
</dbReference>
<sequence>MVEGSGSKRDSPITSKKKGRNESPKEDATVWKKQRIKSLVSKCSIYRRKCEEKKEEEIEKKKNTESEEVEQGEEEVKQGEEDNDGKREGEIVVDEDFSSWTSEQDERLRDNKKRKKITKKGKKVKAVKKEQKAKEYQRRKGKALMKQEKSEVCVIWYYRLCEVW</sequence>
<feature type="region of interest" description="Disordered" evidence="1">
    <location>
        <begin position="1"/>
        <end position="33"/>
    </location>
</feature>
<feature type="compositionally biased region" description="Basic and acidic residues" evidence="1">
    <location>
        <begin position="74"/>
        <end position="90"/>
    </location>
</feature>
<accession>A0A9I9CKF4</accession>
<feature type="compositionally biased region" description="Basic residues" evidence="1">
    <location>
        <begin position="110"/>
        <end position="122"/>
    </location>
</feature>
<dbReference type="AlphaFoldDB" id="A0A9I9CKF4"/>
<dbReference type="Gramene" id="MELO3C004910.2.1">
    <property type="protein sequence ID" value="MELO3C004910.2.1"/>
    <property type="gene ID" value="MELO3C004910.2"/>
</dbReference>
<reference evidence="2" key="1">
    <citation type="submission" date="2023-03" db="UniProtKB">
        <authorList>
            <consortium name="EnsemblPlants"/>
        </authorList>
    </citation>
    <scope>IDENTIFICATION</scope>
</reference>
<feature type="compositionally biased region" description="Basic and acidic residues" evidence="1">
    <location>
        <begin position="50"/>
        <end position="65"/>
    </location>
</feature>
<evidence type="ECO:0000313" key="2">
    <source>
        <dbReference type="EnsemblPlants" id="MELO3C004910.2.1"/>
    </source>
</evidence>